<accession>A0A8J3JNW7</accession>
<dbReference type="EMBL" id="BONF01000034">
    <property type="protein sequence ID" value="GIF84157.1"/>
    <property type="molecule type" value="Genomic_DNA"/>
</dbReference>
<evidence type="ECO:0000256" key="2">
    <source>
        <dbReference type="SAM" id="SignalP"/>
    </source>
</evidence>
<name>A0A8J3JNW7_9ACTN</name>
<dbReference type="RefSeq" id="WP_203752044.1">
    <property type="nucleotide sequence ID" value="NZ_BONF01000034.1"/>
</dbReference>
<proteinExistence type="predicted"/>
<keyword evidence="2" id="KW-0732">Signal</keyword>
<dbReference type="SUPFAM" id="SSF50969">
    <property type="entry name" value="YVTN repeat-like/Quinoprotein amine dehydrogenase"/>
    <property type="match status" value="1"/>
</dbReference>
<evidence type="ECO:0000313" key="4">
    <source>
        <dbReference type="Proteomes" id="UP000601223"/>
    </source>
</evidence>
<feature type="region of interest" description="Disordered" evidence="1">
    <location>
        <begin position="42"/>
        <end position="69"/>
    </location>
</feature>
<protein>
    <submittedName>
        <fullName evidence="3">Uncharacterized protein</fullName>
    </submittedName>
</protein>
<comment type="caution">
    <text evidence="3">The sequence shown here is derived from an EMBL/GenBank/DDBJ whole genome shotgun (WGS) entry which is preliminary data.</text>
</comment>
<dbReference type="AlphaFoldDB" id="A0A8J3JNW7"/>
<dbReference type="InterPro" id="IPR011044">
    <property type="entry name" value="Quino_amine_DH_bsu"/>
</dbReference>
<keyword evidence="4" id="KW-1185">Reference proteome</keyword>
<reference evidence="3 4" key="1">
    <citation type="submission" date="2021-01" db="EMBL/GenBank/DDBJ databases">
        <title>Whole genome shotgun sequence of Catellatospora bangladeshensis NBRC 107357.</title>
        <authorList>
            <person name="Komaki H."/>
            <person name="Tamura T."/>
        </authorList>
    </citation>
    <scope>NUCLEOTIDE SEQUENCE [LARGE SCALE GENOMIC DNA]</scope>
    <source>
        <strain evidence="3 4">NBRC 107357</strain>
    </source>
</reference>
<gene>
    <name evidence="3" type="ORF">Cba03nite_55060</name>
</gene>
<sequence>MTPISRRRLTRPAAPLVIGVLLAAALTGAPAAGAYPEFGPAAPQNPATAPAGGASTHGDSASAKTFAQPGPAGAPLAASRATLLAACPTLLHRGDGQLLALCTDILGQAPALHLLDRGSGNSLARLSIARGNLLGGVYAYLDDADRVVVVDGNRDLLRIAHSRGLFGIWTLRVVEKVSLAAAVDAADSVVGVLAGYDRRVWFVTAAGGVGVYDPATGGVHAYRLPAGERIANSLSTVPGGVAVTSDHALYLFDANTPGTPVLRWRHAYDRGPARKPGQLSWGSGATPVFFGPATGTEYVTITDNAVPRMNLIVLRTADGAPVCTRPLFTAQAASGTENAPVAAGRSVFLTNTYGYDYPALPPDAGPSVPEDATFTGGLVRVDVRADGSGCDVAWETATRSAALPRLSTADGKLYTAIQDGVLGELDPFYFAAVDARTGAVSDKVLLGSALVNPIQTAGTALNGVYYQGNVTGVLRVART</sequence>
<feature type="signal peptide" evidence="2">
    <location>
        <begin position="1"/>
        <end position="34"/>
    </location>
</feature>
<feature type="compositionally biased region" description="Low complexity" evidence="1">
    <location>
        <begin position="42"/>
        <end position="54"/>
    </location>
</feature>
<dbReference type="PROSITE" id="PS51318">
    <property type="entry name" value="TAT"/>
    <property type="match status" value="1"/>
</dbReference>
<feature type="chain" id="PRO_5035313144" evidence="2">
    <location>
        <begin position="35"/>
        <end position="479"/>
    </location>
</feature>
<evidence type="ECO:0000256" key="1">
    <source>
        <dbReference type="SAM" id="MobiDB-lite"/>
    </source>
</evidence>
<organism evidence="3 4">
    <name type="scientific">Catellatospora bangladeshensis</name>
    <dbReference type="NCBI Taxonomy" id="310355"/>
    <lineage>
        <taxon>Bacteria</taxon>
        <taxon>Bacillati</taxon>
        <taxon>Actinomycetota</taxon>
        <taxon>Actinomycetes</taxon>
        <taxon>Micromonosporales</taxon>
        <taxon>Micromonosporaceae</taxon>
        <taxon>Catellatospora</taxon>
    </lineage>
</organism>
<dbReference type="Proteomes" id="UP000601223">
    <property type="component" value="Unassembled WGS sequence"/>
</dbReference>
<evidence type="ECO:0000313" key="3">
    <source>
        <dbReference type="EMBL" id="GIF84157.1"/>
    </source>
</evidence>
<dbReference type="InterPro" id="IPR006311">
    <property type="entry name" value="TAT_signal"/>
</dbReference>